<evidence type="ECO:0000256" key="11">
    <source>
        <dbReference type="HAMAP-Rule" id="MF_00454"/>
    </source>
</evidence>
<keyword evidence="8 11" id="KW-0407">Ion channel</keyword>
<dbReference type="PANTHER" id="PTHR28259">
    <property type="entry name" value="FLUORIDE EXPORT PROTEIN 1-RELATED"/>
    <property type="match status" value="1"/>
</dbReference>
<dbReference type="PANTHER" id="PTHR28259:SF1">
    <property type="entry name" value="FLUORIDE EXPORT PROTEIN 1-RELATED"/>
    <property type="match status" value="1"/>
</dbReference>
<dbReference type="AlphaFoldDB" id="A0A150P7F1"/>
<keyword evidence="11" id="KW-0813">Transport</keyword>
<keyword evidence="2 11" id="KW-1003">Cell membrane</keyword>
<comment type="caution">
    <text evidence="11">Lacks conserved residue(s) required for the propagation of feature annotation.</text>
</comment>
<keyword evidence="5 11" id="KW-1133">Transmembrane helix</keyword>
<dbReference type="InterPro" id="IPR003691">
    <property type="entry name" value="FluC"/>
</dbReference>
<protein>
    <recommendedName>
        <fullName evidence="11">Fluoride-specific ion channel FluC</fullName>
    </recommendedName>
</protein>
<evidence type="ECO:0000256" key="2">
    <source>
        <dbReference type="ARBA" id="ARBA00022475"/>
    </source>
</evidence>
<evidence type="ECO:0000256" key="6">
    <source>
        <dbReference type="ARBA" id="ARBA00023065"/>
    </source>
</evidence>
<comment type="caution">
    <text evidence="12">The sequence shown here is derived from an EMBL/GenBank/DDBJ whole genome shotgun (WGS) entry which is preliminary data.</text>
</comment>
<comment type="subcellular location">
    <subcellularLocation>
        <location evidence="1 11">Cell membrane</location>
        <topology evidence="1 11">Multi-pass membrane protein</topology>
    </subcellularLocation>
</comment>
<dbReference type="GO" id="GO:0005886">
    <property type="term" value="C:plasma membrane"/>
    <property type="evidence" value="ECO:0007669"/>
    <property type="project" value="UniProtKB-SubCell"/>
</dbReference>
<evidence type="ECO:0000256" key="7">
    <source>
        <dbReference type="ARBA" id="ARBA00023136"/>
    </source>
</evidence>
<evidence type="ECO:0000256" key="8">
    <source>
        <dbReference type="ARBA" id="ARBA00023303"/>
    </source>
</evidence>
<proteinExistence type="inferred from homology"/>
<feature type="transmembrane region" description="Helical" evidence="11">
    <location>
        <begin position="33"/>
        <end position="52"/>
    </location>
</feature>
<accession>A0A150P7F1</accession>
<feature type="binding site" evidence="11">
    <location>
        <position position="75"/>
    </location>
    <ligand>
        <name>Na(+)</name>
        <dbReference type="ChEBI" id="CHEBI:29101"/>
        <note>structural</note>
    </ligand>
</feature>
<comment type="activity regulation">
    <text evidence="11">Na(+) is not transported, but it plays an essential structural role and its presence is essential for fluoride channel function.</text>
</comment>
<keyword evidence="11" id="KW-0479">Metal-binding</keyword>
<feature type="binding site" evidence="11">
    <location>
        <position position="78"/>
    </location>
    <ligand>
        <name>Na(+)</name>
        <dbReference type="ChEBI" id="CHEBI:29101"/>
        <note>structural</note>
    </ligand>
</feature>
<evidence type="ECO:0000256" key="1">
    <source>
        <dbReference type="ARBA" id="ARBA00004651"/>
    </source>
</evidence>
<evidence type="ECO:0000313" key="12">
    <source>
        <dbReference type="EMBL" id="KYF51607.1"/>
    </source>
</evidence>
<keyword evidence="3" id="KW-0997">Cell inner membrane</keyword>
<feature type="transmembrane region" description="Helical" evidence="11">
    <location>
        <begin position="95"/>
        <end position="121"/>
    </location>
</feature>
<dbReference type="GO" id="GO:0046872">
    <property type="term" value="F:metal ion binding"/>
    <property type="evidence" value="ECO:0007669"/>
    <property type="project" value="UniProtKB-KW"/>
</dbReference>
<organism evidence="12 13">
    <name type="scientific">Sorangium cellulosum</name>
    <name type="common">Polyangium cellulosum</name>
    <dbReference type="NCBI Taxonomy" id="56"/>
    <lineage>
        <taxon>Bacteria</taxon>
        <taxon>Pseudomonadati</taxon>
        <taxon>Myxococcota</taxon>
        <taxon>Polyangia</taxon>
        <taxon>Polyangiales</taxon>
        <taxon>Polyangiaceae</taxon>
        <taxon>Sorangium</taxon>
    </lineage>
</organism>
<name>A0A150P7F1_SORCE</name>
<dbReference type="GO" id="GO:0062054">
    <property type="term" value="F:fluoride channel activity"/>
    <property type="evidence" value="ECO:0007669"/>
    <property type="project" value="UniProtKB-UniRule"/>
</dbReference>
<gene>
    <name evidence="11" type="primary">fluC</name>
    <name evidence="11" type="synonym">crcB</name>
    <name evidence="12" type="ORF">BE08_37595</name>
</gene>
<keyword evidence="7 11" id="KW-0472">Membrane</keyword>
<evidence type="ECO:0000256" key="3">
    <source>
        <dbReference type="ARBA" id="ARBA00022519"/>
    </source>
</evidence>
<evidence type="ECO:0000256" key="10">
    <source>
        <dbReference type="ARBA" id="ARBA00035585"/>
    </source>
</evidence>
<comment type="function">
    <text evidence="11">Fluoride-specific ion channel. Important for reducing fluoride concentration in the cell, thus reducing its toxicity.</text>
</comment>
<evidence type="ECO:0000256" key="9">
    <source>
        <dbReference type="ARBA" id="ARBA00035120"/>
    </source>
</evidence>
<keyword evidence="11" id="KW-0915">Sodium</keyword>
<comment type="catalytic activity">
    <reaction evidence="10">
        <text>fluoride(in) = fluoride(out)</text>
        <dbReference type="Rhea" id="RHEA:76159"/>
        <dbReference type="ChEBI" id="CHEBI:17051"/>
    </reaction>
    <physiologicalReaction direction="left-to-right" evidence="10">
        <dbReference type="Rhea" id="RHEA:76160"/>
    </physiologicalReaction>
</comment>
<dbReference type="Proteomes" id="UP000075420">
    <property type="component" value="Unassembled WGS sequence"/>
</dbReference>
<dbReference type="HAMAP" id="MF_00454">
    <property type="entry name" value="FluC"/>
    <property type="match status" value="1"/>
</dbReference>
<evidence type="ECO:0000313" key="13">
    <source>
        <dbReference type="Proteomes" id="UP000075420"/>
    </source>
</evidence>
<keyword evidence="4 11" id="KW-0812">Transmembrane</keyword>
<dbReference type="GO" id="GO:0140114">
    <property type="term" value="P:cellular detoxification of fluoride"/>
    <property type="evidence" value="ECO:0007669"/>
    <property type="project" value="UniProtKB-UniRule"/>
</dbReference>
<dbReference type="NCBIfam" id="TIGR00494">
    <property type="entry name" value="crcB"/>
    <property type="match status" value="1"/>
</dbReference>
<comment type="similarity">
    <text evidence="9 11">Belongs to the fluoride channel Fluc/FEX (TC 1.A.43) family.</text>
</comment>
<dbReference type="Pfam" id="PF02537">
    <property type="entry name" value="CRCB"/>
    <property type="match status" value="1"/>
</dbReference>
<dbReference type="EMBL" id="JELY01002775">
    <property type="protein sequence ID" value="KYF51607.1"/>
    <property type="molecule type" value="Genomic_DNA"/>
</dbReference>
<evidence type="ECO:0000256" key="5">
    <source>
        <dbReference type="ARBA" id="ARBA00022989"/>
    </source>
</evidence>
<reference evidence="12 13" key="1">
    <citation type="submission" date="2014-02" db="EMBL/GenBank/DDBJ databases">
        <title>The small core and large imbalanced accessory genome model reveals a collaborative survival strategy of Sorangium cellulosum strains in nature.</title>
        <authorList>
            <person name="Han K."/>
            <person name="Peng R."/>
            <person name="Blom J."/>
            <person name="Li Y.-Z."/>
        </authorList>
    </citation>
    <scope>NUCLEOTIDE SEQUENCE [LARGE SCALE GENOMIC DNA]</scope>
    <source>
        <strain evidence="12 13">So0157-25</strain>
    </source>
</reference>
<sequence>MDRWFWIGLGGAAGTLARYGLSTWCQQRFGAEFPYGTLAVNVLGSFLLGALGEIAATTELMSPTLRLSLSTGLMGGFTTYSSFNNETLRLIQYKSWAAGLANMMITLVGCLLAGALGMIVAKRLLAS</sequence>
<keyword evidence="6 11" id="KW-0406">Ion transport</keyword>
<evidence type="ECO:0000256" key="4">
    <source>
        <dbReference type="ARBA" id="ARBA00022692"/>
    </source>
</evidence>